<comment type="similarity">
    <text evidence="2 10">Belongs to the peptidase M14 family.</text>
</comment>
<keyword evidence="9" id="KW-0482">Metalloprotease</keyword>
<protein>
    <recommendedName>
        <fullName evidence="11">Peptidase M14 domain-containing protein</fullName>
    </recommendedName>
</protein>
<feature type="domain" description="Peptidase M14" evidence="11">
    <location>
        <begin position="137"/>
        <end position="411"/>
    </location>
</feature>
<keyword evidence="6" id="KW-0732">Signal</keyword>
<feature type="non-terminal residue" evidence="12">
    <location>
        <position position="1"/>
    </location>
</feature>
<comment type="caution">
    <text evidence="12">The sequence shown here is derived from an EMBL/GenBank/DDBJ whole genome shotgun (WGS) entry which is preliminary data.</text>
</comment>
<evidence type="ECO:0000256" key="5">
    <source>
        <dbReference type="ARBA" id="ARBA00022723"/>
    </source>
</evidence>
<evidence type="ECO:0000259" key="11">
    <source>
        <dbReference type="PROSITE" id="PS52035"/>
    </source>
</evidence>
<dbReference type="Proteomes" id="UP001497623">
    <property type="component" value="Unassembled WGS sequence"/>
</dbReference>
<evidence type="ECO:0000256" key="10">
    <source>
        <dbReference type="PROSITE-ProRule" id="PRU01379"/>
    </source>
</evidence>
<dbReference type="InterPro" id="IPR057246">
    <property type="entry name" value="CARBOXYPEPT_ZN_1"/>
</dbReference>
<keyword evidence="8" id="KW-0862">Zinc</keyword>
<dbReference type="Pfam" id="PF00246">
    <property type="entry name" value="Peptidase_M14"/>
    <property type="match status" value="1"/>
</dbReference>
<dbReference type="SUPFAM" id="SSF53187">
    <property type="entry name" value="Zn-dependent exopeptidases"/>
    <property type="match status" value="1"/>
</dbReference>
<keyword evidence="13" id="KW-1185">Reference proteome</keyword>
<evidence type="ECO:0000256" key="1">
    <source>
        <dbReference type="ARBA" id="ARBA00001947"/>
    </source>
</evidence>
<dbReference type="FunFam" id="3.40.630.10:FF:000084">
    <property type="entry name" value="Carboxypeptidase B2"/>
    <property type="match status" value="1"/>
</dbReference>
<dbReference type="GO" id="GO:0006508">
    <property type="term" value="P:proteolysis"/>
    <property type="evidence" value="ECO:0007669"/>
    <property type="project" value="UniProtKB-KW"/>
</dbReference>
<dbReference type="PROSITE" id="PS52035">
    <property type="entry name" value="PEPTIDASE_M14"/>
    <property type="match status" value="1"/>
</dbReference>
<keyword evidence="4" id="KW-0645">Protease</keyword>
<feature type="active site" description="Proton donor/acceptor" evidence="10">
    <location>
        <position position="401"/>
    </location>
</feature>
<comment type="cofactor">
    <cofactor evidence="1">
        <name>Zn(2+)</name>
        <dbReference type="ChEBI" id="CHEBI:29105"/>
    </cofactor>
</comment>
<dbReference type="GO" id="GO:0008270">
    <property type="term" value="F:zinc ion binding"/>
    <property type="evidence" value="ECO:0007669"/>
    <property type="project" value="InterPro"/>
</dbReference>
<name>A0AAV2PX68_MEGNR</name>
<reference evidence="12 13" key="1">
    <citation type="submission" date="2024-05" db="EMBL/GenBank/DDBJ databases">
        <authorList>
            <person name="Wallberg A."/>
        </authorList>
    </citation>
    <scope>NUCLEOTIDE SEQUENCE [LARGE SCALE GENOMIC DNA]</scope>
</reference>
<evidence type="ECO:0000256" key="6">
    <source>
        <dbReference type="ARBA" id="ARBA00022729"/>
    </source>
</evidence>
<dbReference type="PANTHER" id="PTHR11705">
    <property type="entry name" value="PROTEASE FAMILY M14 CARBOXYPEPTIDASE A,B"/>
    <property type="match status" value="1"/>
</dbReference>
<evidence type="ECO:0000256" key="9">
    <source>
        <dbReference type="ARBA" id="ARBA00023049"/>
    </source>
</evidence>
<evidence type="ECO:0000256" key="2">
    <source>
        <dbReference type="ARBA" id="ARBA00005988"/>
    </source>
</evidence>
<dbReference type="GO" id="GO:0005615">
    <property type="term" value="C:extracellular space"/>
    <property type="evidence" value="ECO:0007669"/>
    <property type="project" value="TreeGrafter"/>
</dbReference>
<evidence type="ECO:0000313" key="12">
    <source>
        <dbReference type="EMBL" id="CAL4065142.1"/>
    </source>
</evidence>
<evidence type="ECO:0000256" key="3">
    <source>
        <dbReference type="ARBA" id="ARBA00022645"/>
    </source>
</evidence>
<proteinExistence type="inferred from homology"/>
<dbReference type="InterPro" id="IPR000834">
    <property type="entry name" value="Peptidase_M14"/>
</dbReference>
<dbReference type="AlphaFoldDB" id="A0AAV2PX68"/>
<sequence length="411" mass="47094">KYQPTIIQKAVESFVEVLNENDVTLTTLQEMVMMRKIFRVLSKEQRLAVHQKWTITTDEETPQARTTEIGVRTSNGPPSRIHNQSLTDDEKLAYYKMYTKNCISLHRPTPQNICNRESMVCSIQTIINPCAGLSWDRYGFAEDILAFNQALYRQYPHVELVKLGETYEGRPIQALIFTERATNYNEVMEELKTKPVIMIEGGLHAREWLSPAVTTYIANELAKSGPTFFKHAVWVVLPLLNPDGYQYSRIKNPIWRKNRKLNPGNPKCPGVDLNRNFDIEWNTTGSSNNPCNRLYHGLKAGSEEETKAVMSMISMSKNIKFYMSVHSFTQKIFHPWGALKTPPNNIKEIKNFANKFASYLLQFGGRKYEIEQPGVNIRTRAGGGSDDYAYSKGIPIVFTLELPDKMPVNRR</sequence>
<dbReference type="SMART" id="SM00631">
    <property type="entry name" value="Zn_pept"/>
    <property type="match status" value="1"/>
</dbReference>
<dbReference type="PROSITE" id="PS00132">
    <property type="entry name" value="CARBOXYPEPT_ZN_1"/>
    <property type="match status" value="1"/>
</dbReference>
<evidence type="ECO:0000256" key="8">
    <source>
        <dbReference type="ARBA" id="ARBA00022833"/>
    </source>
</evidence>
<gene>
    <name evidence="12" type="ORF">MNOR_LOCUS4600</name>
</gene>
<dbReference type="GO" id="GO:0004181">
    <property type="term" value="F:metallocarboxypeptidase activity"/>
    <property type="evidence" value="ECO:0007669"/>
    <property type="project" value="InterPro"/>
</dbReference>
<keyword evidence="5" id="KW-0479">Metal-binding</keyword>
<keyword evidence="3" id="KW-0121">Carboxypeptidase</keyword>
<dbReference type="EMBL" id="CAXKWB010001691">
    <property type="protein sequence ID" value="CAL4065142.1"/>
    <property type="molecule type" value="Genomic_DNA"/>
</dbReference>
<dbReference type="Gene3D" id="3.40.630.10">
    <property type="entry name" value="Zn peptidases"/>
    <property type="match status" value="1"/>
</dbReference>
<accession>A0AAV2PX68</accession>
<evidence type="ECO:0000256" key="4">
    <source>
        <dbReference type="ARBA" id="ARBA00022670"/>
    </source>
</evidence>
<keyword evidence="7" id="KW-0378">Hydrolase</keyword>
<evidence type="ECO:0000313" key="13">
    <source>
        <dbReference type="Proteomes" id="UP001497623"/>
    </source>
</evidence>
<evidence type="ECO:0000256" key="7">
    <source>
        <dbReference type="ARBA" id="ARBA00022801"/>
    </source>
</evidence>
<feature type="non-terminal residue" evidence="12">
    <location>
        <position position="411"/>
    </location>
</feature>
<dbReference type="PRINTS" id="PR00765">
    <property type="entry name" value="CRBOXYPTASEA"/>
</dbReference>
<dbReference type="PANTHER" id="PTHR11705:SF91">
    <property type="entry name" value="FI01817P-RELATED"/>
    <property type="match status" value="1"/>
</dbReference>
<organism evidence="12 13">
    <name type="scientific">Meganyctiphanes norvegica</name>
    <name type="common">Northern krill</name>
    <name type="synonym">Thysanopoda norvegica</name>
    <dbReference type="NCBI Taxonomy" id="48144"/>
    <lineage>
        <taxon>Eukaryota</taxon>
        <taxon>Metazoa</taxon>
        <taxon>Ecdysozoa</taxon>
        <taxon>Arthropoda</taxon>
        <taxon>Crustacea</taxon>
        <taxon>Multicrustacea</taxon>
        <taxon>Malacostraca</taxon>
        <taxon>Eumalacostraca</taxon>
        <taxon>Eucarida</taxon>
        <taxon>Euphausiacea</taxon>
        <taxon>Euphausiidae</taxon>
        <taxon>Meganyctiphanes</taxon>
    </lineage>
</organism>